<evidence type="ECO:0000313" key="3">
    <source>
        <dbReference type="Proteomes" id="UP001597389"/>
    </source>
</evidence>
<dbReference type="RefSeq" id="WP_377178045.1">
    <property type="nucleotide sequence ID" value="NZ_JBHUJB010000036.1"/>
</dbReference>
<dbReference type="Proteomes" id="UP001597389">
    <property type="component" value="Unassembled WGS sequence"/>
</dbReference>
<name>A0ABW4ZAQ5_9BACT</name>
<proteinExistence type="predicted"/>
<feature type="domain" description="FecR protein" evidence="1">
    <location>
        <begin position="174"/>
        <end position="229"/>
    </location>
</feature>
<dbReference type="PANTHER" id="PTHR30273">
    <property type="entry name" value="PERIPLASMIC SIGNAL SENSOR AND SIGMA FACTOR ACTIVATOR FECR-RELATED"/>
    <property type="match status" value="1"/>
</dbReference>
<evidence type="ECO:0000313" key="2">
    <source>
        <dbReference type="EMBL" id="MFD2159075.1"/>
    </source>
</evidence>
<dbReference type="EMBL" id="JBHUJB010000036">
    <property type="protein sequence ID" value="MFD2159075.1"/>
    <property type="molecule type" value="Genomic_DNA"/>
</dbReference>
<comment type="caution">
    <text evidence="2">The sequence shown here is derived from an EMBL/GenBank/DDBJ whole genome shotgun (WGS) entry which is preliminary data.</text>
</comment>
<dbReference type="PANTHER" id="PTHR30273:SF2">
    <property type="entry name" value="PROTEIN FECR"/>
    <property type="match status" value="1"/>
</dbReference>
<organism evidence="2 3">
    <name type="scientific">Rubritalea tangerina</name>
    <dbReference type="NCBI Taxonomy" id="430798"/>
    <lineage>
        <taxon>Bacteria</taxon>
        <taxon>Pseudomonadati</taxon>
        <taxon>Verrucomicrobiota</taxon>
        <taxon>Verrucomicrobiia</taxon>
        <taxon>Verrucomicrobiales</taxon>
        <taxon>Rubritaleaceae</taxon>
        <taxon>Rubritalea</taxon>
    </lineage>
</organism>
<accession>A0ABW4ZAQ5</accession>
<dbReference type="InterPro" id="IPR006860">
    <property type="entry name" value="FecR"/>
</dbReference>
<sequence length="492" mass="55209">MSQHERSELRAIIDQQLDNPPLSQQQADRLNQLLQDEAHMLYYLESMELEANLPDGTENAELADLVTTSAKSNPTRFWLPAAAAACLAFAAGWQLSSPPKPETGPSLANQEKSSPAAHATISNMFGVRWTASPEDIRNPKEIAIESGLIELNYPSGTSMILEGPAHYTITGDNHGQLAYGKFVAKVPKGAEGFTVDYPNGKVVDLGTEFGVQLDRNGDLSVGVFEGEVELHPQGRKDIALIEKNHALAQSADNPQELSSIPFERDQFVRHIPSREFSWNISTPGEIEKSFDISHLIWKPGEYRALVKWMSGHKAVMSGRSPIKIKQATLWHDKRLISSDVHDGFTGHVRQTRDNIYHLHIPDEDFSKGKWILKVRMQFTTPFKNTSKNTSKGVLLLEEGTAYAGKDSDFIGRWQYTHDGVTWIREFHPDGSVSQFANGGEALGFRNCHWKTENGVLKLWLEKPHYYTDHILRDPNTLIFVDQPFRHAVKIKP</sequence>
<keyword evidence="3" id="KW-1185">Reference proteome</keyword>
<protein>
    <submittedName>
        <fullName evidence="2">FecR domain-containing protein</fullName>
    </submittedName>
</protein>
<gene>
    <name evidence="2" type="ORF">ACFSW8_09210</name>
</gene>
<reference evidence="3" key="1">
    <citation type="journal article" date="2019" name="Int. J. Syst. Evol. Microbiol.">
        <title>The Global Catalogue of Microorganisms (GCM) 10K type strain sequencing project: providing services to taxonomists for standard genome sequencing and annotation.</title>
        <authorList>
            <consortium name="The Broad Institute Genomics Platform"/>
            <consortium name="The Broad Institute Genome Sequencing Center for Infectious Disease"/>
            <person name="Wu L."/>
            <person name="Ma J."/>
        </authorList>
    </citation>
    <scope>NUCLEOTIDE SEQUENCE [LARGE SCALE GENOMIC DNA]</scope>
    <source>
        <strain evidence="3">CCUG 57942</strain>
    </source>
</reference>
<dbReference type="Gene3D" id="2.60.120.1440">
    <property type="match status" value="1"/>
</dbReference>
<dbReference type="Pfam" id="PF04773">
    <property type="entry name" value="FecR"/>
    <property type="match status" value="1"/>
</dbReference>
<evidence type="ECO:0000259" key="1">
    <source>
        <dbReference type="Pfam" id="PF04773"/>
    </source>
</evidence>
<dbReference type="InterPro" id="IPR012373">
    <property type="entry name" value="Ferrdict_sens_TM"/>
</dbReference>